<keyword evidence="5" id="KW-1185">Reference proteome</keyword>
<dbReference type="SUPFAM" id="SSF48498">
    <property type="entry name" value="Tetracyclin repressor-like, C-terminal domain"/>
    <property type="match status" value="1"/>
</dbReference>
<dbReference type="AlphaFoldDB" id="A0AA41PUP1"/>
<gene>
    <name evidence="4" type="ORF">LZ495_01610</name>
</gene>
<feature type="domain" description="HTH tetR-type" evidence="3">
    <location>
        <begin position="21"/>
        <end position="81"/>
    </location>
</feature>
<dbReference type="GO" id="GO:0000976">
    <property type="term" value="F:transcription cis-regulatory region binding"/>
    <property type="evidence" value="ECO:0007669"/>
    <property type="project" value="TreeGrafter"/>
</dbReference>
<organism evidence="4 5">
    <name type="scientific">Yinghuangia soli</name>
    <dbReference type="NCBI Taxonomy" id="2908204"/>
    <lineage>
        <taxon>Bacteria</taxon>
        <taxon>Bacillati</taxon>
        <taxon>Actinomycetota</taxon>
        <taxon>Actinomycetes</taxon>
        <taxon>Kitasatosporales</taxon>
        <taxon>Streptomycetaceae</taxon>
        <taxon>Yinghuangia</taxon>
    </lineage>
</organism>
<dbReference type="EMBL" id="JAKFHA010000001">
    <property type="protein sequence ID" value="MCF2525922.1"/>
    <property type="molecule type" value="Genomic_DNA"/>
</dbReference>
<evidence type="ECO:0000256" key="2">
    <source>
        <dbReference type="PROSITE-ProRule" id="PRU00335"/>
    </source>
</evidence>
<dbReference type="InterPro" id="IPR036271">
    <property type="entry name" value="Tet_transcr_reg_TetR-rel_C_sf"/>
</dbReference>
<dbReference type="Pfam" id="PF00440">
    <property type="entry name" value="TetR_N"/>
    <property type="match status" value="1"/>
</dbReference>
<dbReference type="InterPro" id="IPR050109">
    <property type="entry name" value="HTH-type_TetR-like_transc_reg"/>
</dbReference>
<evidence type="ECO:0000313" key="5">
    <source>
        <dbReference type="Proteomes" id="UP001165378"/>
    </source>
</evidence>
<dbReference type="Proteomes" id="UP001165378">
    <property type="component" value="Unassembled WGS sequence"/>
</dbReference>
<proteinExistence type="predicted"/>
<name>A0AA41PUP1_9ACTN</name>
<dbReference type="PANTHER" id="PTHR30055:SF237">
    <property type="entry name" value="TRANSCRIPTIONAL REPRESSOR MCE3R"/>
    <property type="match status" value="1"/>
</dbReference>
<dbReference type="SUPFAM" id="SSF46689">
    <property type="entry name" value="Homeodomain-like"/>
    <property type="match status" value="1"/>
</dbReference>
<feature type="DNA-binding region" description="H-T-H motif" evidence="2">
    <location>
        <begin position="44"/>
        <end position="63"/>
    </location>
</feature>
<comment type="caution">
    <text evidence="4">The sequence shown here is derived from an EMBL/GenBank/DDBJ whole genome shotgun (WGS) entry which is preliminary data.</text>
</comment>
<evidence type="ECO:0000259" key="3">
    <source>
        <dbReference type="PROSITE" id="PS50977"/>
    </source>
</evidence>
<protein>
    <submittedName>
        <fullName evidence="4">TetR/AcrR family transcriptional regulator</fullName>
    </submittedName>
</protein>
<evidence type="ECO:0000256" key="1">
    <source>
        <dbReference type="ARBA" id="ARBA00023125"/>
    </source>
</evidence>
<keyword evidence="1 2" id="KW-0238">DNA-binding</keyword>
<dbReference type="Pfam" id="PF17932">
    <property type="entry name" value="TetR_C_24"/>
    <property type="match status" value="1"/>
</dbReference>
<dbReference type="PRINTS" id="PR00455">
    <property type="entry name" value="HTHTETR"/>
</dbReference>
<reference evidence="4" key="1">
    <citation type="submission" date="2022-01" db="EMBL/GenBank/DDBJ databases">
        <title>Genome-Based Taxonomic Classification of the Phylum Actinobacteria.</title>
        <authorList>
            <person name="Gao Y."/>
        </authorList>
    </citation>
    <scope>NUCLEOTIDE SEQUENCE</scope>
    <source>
        <strain evidence="4">KLBMP 8922</strain>
    </source>
</reference>
<dbReference type="InterPro" id="IPR041490">
    <property type="entry name" value="KstR2_TetR_C"/>
</dbReference>
<dbReference type="Gene3D" id="1.10.357.10">
    <property type="entry name" value="Tetracycline Repressor, domain 2"/>
    <property type="match status" value="1"/>
</dbReference>
<dbReference type="InterPro" id="IPR001647">
    <property type="entry name" value="HTH_TetR"/>
</dbReference>
<dbReference type="PANTHER" id="PTHR30055">
    <property type="entry name" value="HTH-TYPE TRANSCRIPTIONAL REGULATOR RUTR"/>
    <property type="match status" value="1"/>
</dbReference>
<accession>A0AA41PUP1</accession>
<dbReference type="RefSeq" id="WP_235049993.1">
    <property type="nucleotide sequence ID" value="NZ_JAKFHA010000001.1"/>
</dbReference>
<sequence>MAELVADLRADGHDDWRAYGPIVLPPILSASLDAFDEHGYHGTTVRDIARRVGVTVPALYYHYQNKQALLVELLLGSMNAVLGRCRSAVAEAGDHPVDRFSAIVECIVLYMANRAPLAFLDTETRSLEPDNRARYIGMRDELEAVVQTAVRDAVELGEFTTPYPVDAGRAVLTMAQAVAHWYRLDGPLSPKEIADRYVEIALASVGHRPKG</sequence>
<dbReference type="PROSITE" id="PS50977">
    <property type="entry name" value="HTH_TETR_2"/>
    <property type="match status" value="1"/>
</dbReference>
<dbReference type="GO" id="GO:0003700">
    <property type="term" value="F:DNA-binding transcription factor activity"/>
    <property type="evidence" value="ECO:0007669"/>
    <property type="project" value="TreeGrafter"/>
</dbReference>
<evidence type="ECO:0000313" key="4">
    <source>
        <dbReference type="EMBL" id="MCF2525922.1"/>
    </source>
</evidence>
<dbReference type="InterPro" id="IPR009057">
    <property type="entry name" value="Homeodomain-like_sf"/>
</dbReference>